<dbReference type="GO" id="GO:0006102">
    <property type="term" value="P:isocitrate metabolic process"/>
    <property type="evidence" value="ECO:0007669"/>
    <property type="project" value="TreeGrafter"/>
</dbReference>
<reference evidence="4" key="1">
    <citation type="journal article" date="2020" name="Cell">
        <title>Large-Scale Comparative Analyses of Tick Genomes Elucidate Their Genetic Diversity and Vector Capacities.</title>
        <authorList>
            <consortium name="Tick Genome and Microbiome Consortium (TIGMIC)"/>
            <person name="Jia N."/>
            <person name="Wang J."/>
            <person name="Shi W."/>
            <person name="Du L."/>
            <person name="Sun Y."/>
            <person name="Zhan W."/>
            <person name="Jiang J.F."/>
            <person name="Wang Q."/>
            <person name="Zhang B."/>
            <person name="Ji P."/>
            <person name="Bell-Sakyi L."/>
            <person name="Cui X.M."/>
            <person name="Yuan T.T."/>
            <person name="Jiang B.G."/>
            <person name="Yang W.F."/>
            <person name="Lam T.T."/>
            <person name="Chang Q.C."/>
            <person name="Ding S.J."/>
            <person name="Wang X.J."/>
            <person name="Zhu J.G."/>
            <person name="Ruan X.D."/>
            <person name="Zhao L."/>
            <person name="Wei J.T."/>
            <person name="Ye R.Z."/>
            <person name="Que T.C."/>
            <person name="Du C.H."/>
            <person name="Zhou Y.H."/>
            <person name="Cheng J.X."/>
            <person name="Dai P.F."/>
            <person name="Guo W.B."/>
            <person name="Han X.H."/>
            <person name="Huang E.J."/>
            <person name="Li L.F."/>
            <person name="Wei W."/>
            <person name="Gao Y.C."/>
            <person name="Liu J.Z."/>
            <person name="Shao H.Z."/>
            <person name="Wang X."/>
            <person name="Wang C.C."/>
            <person name="Yang T.C."/>
            <person name="Huo Q.B."/>
            <person name="Li W."/>
            <person name="Chen H.Y."/>
            <person name="Chen S.E."/>
            <person name="Zhou L.G."/>
            <person name="Ni X.B."/>
            <person name="Tian J.H."/>
            <person name="Sheng Y."/>
            <person name="Liu T."/>
            <person name="Pan Y.S."/>
            <person name="Xia L.Y."/>
            <person name="Li J."/>
            <person name="Zhao F."/>
            <person name="Cao W.C."/>
        </authorList>
    </citation>
    <scope>NUCLEOTIDE SEQUENCE</scope>
    <source>
        <strain evidence="4">Rmic-2018</strain>
    </source>
</reference>
<dbReference type="Proteomes" id="UP000821866">
    <property type="component" value="Chromosome 11"/>
</dbReference>
<evidence type="ECO:0000313" key="5">
    <source>
        <dbReference type="Proteomes" id="UP000821866"/>
    </source>
</evidence>
<dbReference type="SMART" id="SM01329">
    <property type="entry name" value="Iso_dh"/>
    <property type="match status" value="1"/>
</dbReference>
<dbReference type="AlphaFoldDB" id="A0A9J6EQ81"/>
<protein>
    <recommendedName>
        <fullName evidence="3">Isopropylmalate dehydrogenase-like domain-containing protein</fullName>
    </recommendedName>
</protein>
<dbReference type="EMBL" id="JABSTU010000003">
    <property type="protein sequence ID" value="KAH8036301.1"/>
    <property type="molecule type" value="Genomic_DNA"/>
</dbReference>
<comment type="similarity">
    <text evidence="1">Belongs to the isocitrate and isopropylmalate dehydrogenases family.</text>
</comment>
<name>A0A9J6EQ81_RHIMP</name>
<dbReference type="InterPro" id="IPR024084">
    <property type="entry name" value="IsoPropMal-DH-like_dom"/>
</dbReference>
<comment type="caution">
    <text evidence="4">The sequence shown here is derived from an EMBL/GenBank/DDBJ whole genome shotgun (WGS) entry which is preliminary data.</text>
</comment>
<evidence type="ECO:0000256" key="2">
    <source>
        <dbReference type="ARBA" id="ARBA00022532"/>
    </source>
</evidence>
<gene>
    <name evidence="4" type="ORF">HPB51_024637</name>
</gene>
<accession>A0A9J6EQ81</accession>
<dbReference type="PANTHER" id="PTHR11835">
    <property type="entry name" value="DECARBOXYLATING DEHYDROGENASES-ISOCITRATE, ISOPROPYLMALATE, TARTRATE"/>
    <property type="match status" value="1"/>
</dbReference>
<organism evidence="4 5">
    <name type="scientific">Rhipicephalus microplus</name>
    <name type="common">Cattle tick</name>
    <name type="synonym">Boophilus microplus</name>
    <dbReference type="NCBI Taxonomy" id="6941"/>
    <lineage>
        <taxon>Eukaryota</taxon>
        <taxon>Metazoa</taxon>
        <taxon>Ecdysozoa</taxon>
        <taxon>Arthropoda</taxon>
        <taxon>Chelicerata</taxon>
        <taxon>Arachnida</taxon>
        <taxon>Acari</taxon>
        <taxon>Parasitiformes</taxon>
        <taxon>Ixodida</taxon>
        <taxon>Ixodoidea</taxon>
        <taxon>Ixodidae</taxon>
        <taxon>Rhipicephalinae</taxon>
        <taxon>Rhipicephalus</taxon>
        <taxon>Boophilus</taxon>
    </lineage>
</organism>
<dbReference type="Gene3D" id="3.40.718.10">
    <property type="entry name" value="Isopropylmalate Dehydrogenase"/>
    <property type="match status" value="1"/>
</dbReference>
<keyword evidence="2" id="KW-0816">Tricarboxylic acid cycle</keyword>
<dbReference type="PANTHER" id="PTHR11835:SF60">
    <property type="entry name" value="ISOCITRATE DEHYDROGENASE [NAD] SUBUNIT, MITOCHONDRIAL"/>
    <property type="match status" value="1"/>
</dbReference>
<proteinExistence type="inferred from homology"/>
<dbReference type="SUPFAM" id="SSF53659">
    <property type="entry name" value="Isocitrate/Isopropylmalate dehydrogenase-like"/>
    <property type="match status" value="1"/>
</dbReference>
<reference evidence="4" key="2">
    <citation type="submission" date="2021-09" db="EMBL/GenBank/DDBJ databases">
        <authorList>
            <person name="Jia N."/>
            <person name="Wang J."/>
            <person name="Shi W."/>
            <person name="Du L."/>
            <person name="Sun Y."/>
            <person name="Zhan W."/>
            <person name="Jiang J."/>
            <person name="Wang Q."/>
            <person name="Zhang B."/>
            <person name="Ji P."/>
            <person name="Sakyi L.B."/>
            <person name="Cui X."/>
            <person name="Yuan T."/>
            <person name="Jiang B."/>
            <person name="Yang W."/>
            <person name="Lam T.T.-Y."/>
            <person name="Chang Q."/>
            <person name="Ding S."/>
            <person name="Wang X."/>
            <person name="Zhu J."/>
            <person name="Ruan X."/>
            <person name="Zhao L."/>
            <person name="Wei J."/>
            <person name="Que T."/>
            <person name="Du C."/>
            <person name="Cheng J."/>
            <person name="Dai P."/>
            <person name="Han X."/>
            <person name="Huang E."/>
            <person name="Gao Y."/>
            <person name="Liu J."/>
            <person name="Shao H."/>
            <person name="Ye R."/>
            <person name="Li L."/>
            <person name="Wei W."/>
            <person name="Wang X."/>
            <person name="Wang C."/>
            <person name="Huo Q."/>
            <person name="Li W."/>
            <person name="Guo W."/>
            <person name="Chen H."/>
            <person name="Chen S."/>
            <person name="Zhou L."/>
            <person name="Zhou L."/>
            <person name="Ni X."/>
            <person name="Tian J."/>
            <person name="Zhou Y."/>
            <person name="Sheng Y."/>
            <person name="Liu T."/>
            <person name="Pan Y."/>
            <person name="Xia L."/>
            <person name="Li J."/>
            <person name="Zhao F."/>
            <person name="Cao W."/>
        </authorList>
    </citation>
    <scope>NUCLEOTIDE SEQUENCE</scope>
    <source>
        <strain evidence="4">Rmic-2018</strain>
        <tissue evidence="4">Larvae</tissue>
    </source>
</reference>
<dbReference type="Pfam" id="PF00180">
    <property type="entry name" value="Iso_dh"/>
    <property type="match status" value="1"/>
</dbReference>
<evidence type="ECO:0000256" key="1">
    <source>
        <dbReference type="ARBA" id="ARBA00007769"/>
    </source>
</evidence>
<dbReference type="VEuPathDB" id="VectorBase:LOC119181042"/>
<sequence>MALSCLQTLRASSTTSAARACRRLLLPVGGVGLRDKHGLRLPSPTSTSRRSYKTSKYGGRFFVTMLPGHGIGPEMMNHVETVFFHGKVPVDFEKVIVATDTEDASSMDYAITSIRRTGVAIKGNVETRSYSPAVEPRNLLLRNKLGLYVNVVHCRNHPAIRTRHPDVDVVIIRQNTEGEYSCLEHEVSLSIEKRP</sequence>
<evidence type="ECO:0000313" key="4">
    <source>
        <dbReference type="EMBL" id="KAH8036301.1"/>
    </source>
</evidence>
<dbReference type="GO" id="GO:0006099">
    <property type="term" value="P:tricarboxylic acid cycle"/>
    <property type="evidence" value="ECO:0007669"/>
    <property type="project" value="UniProtKB-KW"/>
</dbReference>
<dbReference type="GO" id="GO:0005739">
    <property type="term" value="C:mitochondrion"/>
    <property type="evidence" value="ECO:0007669"/>
    <property type="project" value="TreeGrafter"/>
</dbReference>
<feature type="domain" description="Isopropylmalate dehydrogenase-like" evidence="3">
    <location>
        <begin position="62"/>
        <end position="195"/>
    </location>
</feature>
<evidence type="ECO:0000259" key="3">
    <source>
        <dbReference type="SMART" id="SM01329"/>
    </source>
</evidence>
<keyword evidence="5" id="KW-1185">Reference proteome</keyword>